<evidence type="ECO:0000313" key="2">
    <source>
        <dbReference type="EMBL" id="RBR28657.1"/>
    </source>
</evidence>
<dbReference type="SUPFAM" id="SSF46955">
    <property type="entry name" value="Putative DNA-binding domain"/>
    <property type="match status" value="1"/>
</dbReference>
<dbReference type="RefSeq" id="WP_113784918.1">
    <property type="nucleotide sequence ID" value="NZ_KZ845706.1"/>
</dbReference>
<evidence type="ECO:0000313" key="3">
    <source>
        <dbReference type="Proteomes" id="UP000252800"/>
    </source>
</evidence>
<dbReference type="InterPro" id="IPR000551">
    <property type="entry name" value="MerR-type_HTH_dom"/>
</dbReference>
<dbReference type="Gene3D" id="1.10.1660.10">
    <property type="match status" value="1"/>
</dbReference>
<gene>
    <name evidence="2" type="ORF">EB18_01789</name>
</gene>
<reference evidence="2 3" key="1">
    <citation type="submission" date="2015-06" db="EMBL/GenBank/DDBJ databases">
        <title>The Genome Sequence of Enterococcus cecorum 170AEA1.</title>
        <authorList>
            <consortium name="The Broad Institute Genomics Platform"/>
            <consortium name="The Broad Institute Genome Sequencing Center for Infectious Disease"/>
            <person name="Earl A.M."/>
            <person name="Van Tyne D."/>
            <person name="Lebreton F."/>
            <person name="Saavedra J.T."/>
            <person name="Gilmore M.S."/>
            <person name="Manson McGuire A."/>
            <person name="Clock S."/>
            <person name="Crupain M."/>
            <person name="Rangan U."/>
            <person name="Young S."/>
            <person name="Abouelleil A."/>
            <person name="Cao P."/>
            <person name="Chapman S.B."/>
            <person name="Griggs A."/>
            <person name="Priest M."/>
            <person name="Shea T."/>
            <person name="Wortman J."/>
            <person name="Nusbaum C."/>
            <person name="Birren B."/>
        </authorList>
    </citation>
    <scope>NUCLEOTIDE SEQUENCE [LARGE SCALE GENOMIC DNA]</scope>
    <source>
        <strain evidence="2 3">170AEA1</strain>
    </source>
</reference>
<dbReference type="AlphaFoldDB" id="A0A366SEV5"/>
<feature type="domain" description="HTH merR-type" evidence="1">
    <location>
        <begin position="12"/>
        <end position="52"/>
    </location>
</feature>
<name>A0A366SEV5_9ENTE</name>
<sequence>MVKYSQLTAEIYKPKEIASMIGVTTKTLRDWDDKEHFFERTPDTDRRYMTKETLIPFLNKKGVLIGDSQDNKRDIVYARVSSRD</sequence>
<accession>A0A366SEV5</accession>
<evidence type="ECO:0000259" key="1">
    <source>
        <dbReference type="Pfam" id="PF13411"/>
    </source>
</evidence>
<dbReference type="EMBL" id="LEOY01000014">
    <property type="protein sequence ID" value="RBR28657.1"/>
    <property type="molecule type" value="Genomic_DNA"/>
</dbReference>
<comment type="caution">
    <text evidence="2">The sequence shown here is derived from an EMBL/GenBank/DDBJ whole genome shotgun (WGS) entry which is preliminary data.</text>
</comment>
<dbReference type="Proteomes" id="UP000252800">
    <property type="component" value="Unassembled WGS sequence"/>
</dbReference>
<dbReference type="Pfam" id="PF13411">
    <property type="entry name" value="MerR_1"/>
    <property type="match status" value="1"/>
</dbReference>
<dbReference type="GO" id="GO:0006355">
    <property type="term" value="P:regulation of DNA-templated transcription"/>
    <property type="evidence" value="ECO:0007669"/>
    <property type="project" value="InterPro"/>
</dbReference>
<organism evidence="2 3">
    <name type="scientific">Enterococcus cecorum</name>
    <dbReference type="NCBI Taxonomy" id="44008"/>
    <lineage>
        <taxon>Bacteria</taxon>
        <taxon>Bacillati</taxon>
        <taxon>Bacillota</taxon>
        <taxon>Bacilli</taxon>
        <taxon>Lactobacillales</taxon>
        <taxon>Enterococcaceae</taxon>
        <taxon>Enterococcus</taxon>
    </lineage>
</organism>
<proteinExistence type="predicted"/>
<dbReference type="GO" id="GO:0003677">
    <property type="term" value="F:DNA binding"/>
    <property type="evidence" value="ECO:0007669"/>
    <property type="project" value="InterPro"/>
</dbReference>
<dbReference type="InterPro" id="IPR009061">
    <property type="entry name" value="DNA-bd_dom_put_sf"/>
</dbReference>
<protein>
    <recommendedName>
        <fullName evidence="1">HTH merR-type domain-containing protein</fullName>
    </recommendedName>
</protein>